<comment type="similarity">
    <text evidence="2">Belongs to the HPPK family.</text>
</comment>
<dbReference type="NCBIfam" id="TIGR01498">
    <property type="entry name" value="folK"/>
    <property type="match status" value="1"/>
</dbReference>
<dbReference type="Proteomes" id="UP000624703">
    <property type="component" value="Unassembled WGS sequence"/>
</dbReference>
<dbReference type="InterPro" id="IPR035907">
    <property type="entry name" value="Hppk_sf"/>
</dbReference>
<dbReference type="Pfam" id="PF01288">
    <property type="entry name" value="HPPK"/>
    <property type="match status" value="1"/>
</dbReference>
<evidence type="ECO:0000256" key="2">
    <source>
        <dbReference type="ARBA" id="ARBA00005810"/>
    </source>
</evidence>
<sequence>MKRSAESHRVGIALGSNLGSRIGNLREARKRLWALSDNAASCLQAPVYQSAPVGCPDDSPDFFNTVVEISFAGSPEELLRLTQAIEFQLGRQQSEVRNAPRVIDVDILYFGDEIVRSDELELPHPRMTDRLFVLQPLAEICPQLILPRDQVTILEHLEHLDSGEEPLGLVQTNW</sequence>
<keyword evidence="6" id="KW-0547">Nucleotide-binding</keyword>
<gene>
    <name evidence="14" type="primary">folK</name>
    <name evidence="14" type="ORF">JIN82_08140</name>
</gene>
<keyword evidence="7" id="KW-0418">Kinase</keyword>
<keyword evidence="9" id="KW-0289">Folate biosynthesis</keyword>
<dbReference type="EMBL" id="JAENIM010000039">
    <property type="protein sequence ID" value="MBK1791119.1"/>
    <property type="molecule type" value="Genomic_DNA"/>
</dbReference>
<evidence type="ECO:0000256" key="11">
    <source>
        <dbReference type="ARBA" id="ARBA00029766"/>
    </source>
</evidence>
<evidence type="ECO:0000259" key="13">
    <source>
        <dbReference type="PROSITE" id="PS00794"/>
    </source>
</evidence>
<dbReference type="GO" id="GO:0016301">
    <property type="term" value="F:kinase activity"/>
    <property type="evidence" value="ECO:0007669"/>
    <property type="project" value="UniProtKB-KW"/>
</dbReference>
<accession>A0A8J7MG03</accession>
<dbReference type="UniPathway" id="UPA00077">
    <property type="reaction ID" value="UER00155"/>
</dbReference>
<evidence type="ECO:0000256" key="4">
    <source>
        <dbReference type="ARBA" id="ARBA00016218"/>
    </source>
</evidence>
<dbReference type="InterPro" id="IPR000550">
    <property type="entry name" value="Hppk"/>
</dbReference>
<evidence type="ECO:0000256" key="10">
    <source>
        <dbReference type="ARBA" id="ARBA00029409"/>
    </source>
</evidence>
<keyword evidence="8" id="KW-0067">ATP-binding</keyword>
<dbReference type="CDD" id="cd00483">
    <property type="entry name" value="HPPK"/>
    <property type="match status" value="1"/>
</dbReference>
<dbReference type="AlphaFoldDB" id="A0A8J7MG03"/>
<dbReference type="RefSeq" id="WP_200311133.1">
    <property type="nucleotide sequence ID" value="NZ_JAENIM010000039.1"/>
</dbReference>
<comment type="function">
    <text evidence="10">Catalyzes the transfer of pyrophosphate from adenosine triphosphate (ATP) to 6-hydroxymethyl-7,8-dihydropterin, an enzymatic step in folate biosynthesis pathway.</text>
</comment>
<evidence type="ECO:0000313" key="15">
    <source>
        <dbReference type="Proteomes" id="UP000624703"/>
    </source>
</evidence>
<dbReference type="PANTHER" id="PTHR43071">
    <property type="entry name" value="2-AMINO-4-HYDROXY-6-HYDROXYMETHYLDIHYDROPTERIDINE PYROPHOSPHOKINASE"/>
    <property type="match status" value="1"/>
</dbReference>
<comment type="caution">
    <text evidence="14">The sequence shown here is derived from an EMBL/GenBank/DDBJ whole genome shotgun (WGS) entry which is preliminary data.</text>
</comment>
<keyword evidence="5 14" id="KW-0808">Transferase</keyword>
<evidence type="ECO:0000256" key="12">
    <source>
        <dbReference type="ARBA" id="ARBA00033413"/>
    </source>
</evidence>
<evidence type="ECO:0000256" key="7">
    <source>
        <dbReference type="ARBA" id="ARBA00022777"/>
    </source>
</evidence>
<reference evidence="14" key="1">
    <citation type="submission" date="2021-01" db="EMBL/GenBank/DDBJ databases">
        <title>Modified the classification status of verrucomicrobia.</title>
        <authorList>
            <person name="Feng X."/>
        </authorList>
    </citation>
    <scope>NUCLEOTIDE SEQUENCE</scope>
    <source>
        <strain evidence="14">_KCTC 22039</strain>
    </source>
</reference>
<evidence type="ECO:0000256" key="3">
    <source>
        <dbReference type="ARBA" id="ARBA00013253"/>
    </source>
</evidence>
<evidence type="ECO:0000256" key="6">
    <source>
        <dbReference type="ARBA" id="ARBA00022741"/>
    </source>
</evidence>
<organism evidence="14 15">
    <name type="scientific">Persicirhabdus sediminis</name>
    <dbReference type="NCBI Taxonomy" id="454144"/>
    <lineage>
        <taxon>Bacteria</taxon>
        <taxon>Pseudomonadati</taxon>
        <taxon>Verrucomicrobiota</taxon>
        <taxon>Verrucomicrobiia</taxon>
        <taxon>Verrucomicrobiales</taxon>
        <taxon>Verrucomicrobiaceae</taxon>
        <taxon>Persicirhabdus</taxon>
    </lineage>
</organism>
<name>A0A8J7MG03_9BACT</name>
<comment type="pathway">
    <text evidence="1">Cofactor biosynthesis; tetrahydrofolate biosynthesis; 2-amino-4-hydroxy-6-hydroxymethyl-7,8-dihydropteridine diphosphate from 7,8-dihydroneopterin triphosphate: step 4/4.</text>
</comment>
<dbReference type="GO" id="GO:0003848">
    <property type="term" value="F:2-amino-4-hydroxy-6-hydroxymethyldihydropteridine diphosphokinase activity"/>
    <property type="evidence" value="ECO:0007669"/>
    <property type="project" value="UniProtKB-EC"/>
</dbReference>
<evidence type="ECO:0000256" key="5">
    <source>
        <dbReference type="ARBA" id="ARBA00022679"/>
    </source>
</evidence>
<feature type="domain" description="7,8-dihydro-6-hydroxymethylpterin-pyrophosphokinase" evidence="13">
    <location>
        <begin position="97"/>
        <end position="108"/>
    </location>
</feature>
<evidence type="ECO:0000256" key="1">
    <source>
        <dbReference type="ARBA" id="ARBA00005051"/>
    </source>
</evidence>
<protein>
    <recommendedName>
        <fullName evidence="4">2-amino-4-hydroxy-6-hydroxymethyldihydropteridine pyrophosphokinase</fullName>
        <ecNumber evidence="3">2.7.6.3</ecNumber>
    </recommendedName>
    <alternativeName>
        <fullName evidence="11">6-hydroxymethyl-7,8-dihydropterin pyrophosphokinase</fullName>
    </alternativeName>
    <alternativeName>
        <fullName evidence="12">7,8-dihydro-6-hydroxymethylpterin-pyrophosphokinase</fullName>
    </alternativeName>
</protein>
<evidence type="ECO:0000256" key="8">
    <source>
        <dbReference type="ARBA" id="ARBA00022840"/>
    </source>
</evidence>
<keyword evidence="15" id="KW-1185">Reference proteome</keyword>
<evidence type="ECO:0000313" key="14">
    <source>
        <dbReference type="EMBL" id="MBK1791119.1"/>
    </source>
</evidence>
<dbReference type="GO" id="GO:0005524">
    <property type="term" value="F:ATP binding"/>
    <property type="evidence" value="ECO:0007669"/>
    <property type="project" value="UniProtKB-KW"/>
</dbReference>
<evidence type="ECO:0000256" key="9">
    <source>
        <dbReference type="ARBA" id="ARBA00022909"/>
    </source>
</evidence>
<dbReference type="EC" id="2.7.6.3" evidence="3"/>
<proteinExistence type="inferred from homology"/>
<dbReference type="PANTHER" id="PTHR43071:SF1">
    <property type="entry name" value="2-AMINO-4-HYDROXY-6-HYDROXYMETHYLDIHYDROPTERIDINE PYROPHOSPHOKINASE"/>
    <property type="match status" value="1"/>
</dbReference>
<dbReference type="Gene3D" id="3.30.70.560">
    <property type="entry name" value="7,8-Dihydro-6-hydroxymethylpterin-pyrophosphokinase HPPK"/>
    <property type="match status" value="1"/>
</dbReference>
<dbReference type="GO" id="GO:0046654">
    <property type="term" value="P:tetrahydrofolate biosynthetic process"/>
    <property type="evidence" value="ECO:0007669"/>
    <property type="project" value="UniProtKB-UniPathway"/>
</dbReference>
<dbReference type="PROSITE" id="PS00794">
    <property type="entry name" value="HPPK"/>
    <property type="match status" value="1"/>
</dbReference>
<dbReference type="GO" id="GO:0046656">
    <property type="term" value="P:folic acid biosynthetic process"/>
    <property type="evidence" value="ECO:0007669"/>
    <property type="project" value="UniProtKB-KW"/>
</dbReference>
<dbReference type="SUPFAM" id="SSF55083">
    <property type="entry name" value="6-hydroxymethyl-7,8-dihydropterin pyrophosphokinase, HPPK"/>
    <property type="match status" value="1"/>
</dbReference>